<keyword evidence="3" id="KW-1185">Reference proteome</keyword>
<feature type="transmembrane region" description="Helical" evidence="1">
    <location>
        <begin position="116"/>
        <end position="136"/>
    </location>
</feature>
<organism evidence="2 3">
    <name type="scientific">Halolamina salifodinae</name>
    <dbReference type="NCBI Taxonomy" id="1202767"/>
    <lineage>
        <taxon>Archaea</taxon>
        <taxon>Methanobacteriati</taxon>
        <taxon>Methanobacteriota</taxon>
        <taxon>Stenosarchaea group</taxon>
        <taxon>Halobacteria</taxon>
        <taxon>Halobacteriales</taxon>
        <taxon>Haloferacaceae</taxon>
    </lineage>
</organism>
<dbReference type="Proteomes" id="UP000823736">
    <property type="component" value="Unassembled WGS sequence"/>
</dbReference>
<dbReference type="OrthoDB" id="313425at2157"/>
<evidence type="ECO:0000313" key="2">
    <source>
        <dbReference type="EMBL" id="MBP1987871.1"/>
    </source>
</evidence>
<protein>
    <submittedName>
        <fullName evidence="2">Short subunit fatty acids transporter</fullName>
    </submittedName>
</protein>
<keyword evidence="1" id="KW-1133">Transmembrane helix</keyword>
<keyword evidence="1" id="KW-0812">Transmembrane</keyword>
<evidence type="ECO:0000256" key="1">
    <source>
        <dbReference type="SAM" id="Phobius"/>
    </source>
</evidence>
<dbReference type="AlphaFoldDB" id="A0A8T4GXS7"/>
<accession>A0A8T4GXS7</accession>
<reference evidence="2" key="1">
    <citation type="submission" date="2021-03" db="EMBL/GenBank/DDBJ databases">
        <title>Genomic Encyclopedia of Type Strains, Phase IV (KMG-IV): sequencing the most valuable type-strain genomes for metagenomic binning, comparative biology and taxonomic classification.</title>
        <authorList>
            <person name="Goeker M."/>
        </authorList>
    </citation>
    <scope>NUCLEOTIDE SEQUENCE</scope>
    <source>
        <strain evidence="2">DSM 26232</strain>
    </source>
</reference>
<feature type="transmembrane region" description="Helical" evidence="1">
    <location>
        <begin position="38"/>
        <end position="57"/>
    </location>
</feature>
<evidence type="ECO:0000313" key="3">
    <source>
        <dbReference type="Proteomes" id="UP000823736"/>
    </source>
</evidence>
<proteinExistence type="predicted"/>
<gene>
    <name evidence="2" type="ORF">J2753_002381</name>
</gene>
<name>A0A8T4GXS7_9EURY</name>
<comment type="caution">
    <text evidence="2">The sequence shown here is derived from an EMBL/GenBank/DDBJ whole genome shotgun (WGS) entry which is preliminary data.</text>
</comment>
<feature type="transmembrane region" description="Helical" evidence="1">
    <location>
        <begin position="78"/>
        <end position="96"/>
    </location>
</feature>
<dbReference type="RefSeq" id="WP_209492230.1">
    <property type="nucleotide sequence ID" value="NZ_JAGGLC010000005.1"/>
</dbReference>
<sequence>MALQDRFEPWHLLVVAAFLVGAAGSLAGAGTAAFTVSALLAAAVSGVLWGFAVYVFVSTFRNYVGSYAETGGSLWDPRFLAPFVVGALAAAVVFVWEPIERASTAALVADALQVGFWAFVLAMVLILTGSYVLAGYREAAE</sequence>
<dbReference type="EMBL" id="JAGGLC010000005">
    <property type="protein sequence ID" value="MBP1987871.1"/>
    <property type="molecule type" value="Genomic_DNA"/>
</dbReference>
<keyword evidence="1" id="KW-0472">Membrane</keyword>